<dbReference type="InterPro" id="IPR013538">
    <property type="entry name" value="ASHA1/2-like_C"/>
</dbReference>
<dbReference type="GO" id="GO:0006457">
    <property type="term" value="P:protein folding"/>
    <property type="evidence" value="ECO:0007669"/>
    <property type="project" value="TreeGrafter"/>
</dbReference>
<gene>
    <name evidence="3" type="ORF">KFE25_006473</name>
</gene>
<proteinExistence type="inferred from homology"/>
<dbReference type="PANTHER" id="PTHR13009">
    <property type="entry name" value="HEAT SHOCK PROTEIN 90 HSP90 CO-CHAPERONE AHA-1"/>
    <property type="match status" value="1"/>
</dbReference>
<evidence type="ECO:0000259" key="2">
    <source>
        <dbReference type="SMART" id="SM01000"/>
    </source>
</evidence>
<dbReference type="GO" id="GO:0001671">
    <property type="term" value="F:ATPase activator activity"/>
    <property type="evidence" value="ECO:0007669"/>
    <property type="project" value="InterPro"/>
</dbReference>
<evidence type="ECO:0000256" key="1">
    <source>
        <dbReference type="ARBA" id="ARBA00006817"/>
    </source>
</evidence>
<dbReference type="GO" id="GO:0005829">
    <property type="term" value="C:cytosol"/>
    <property type="evidence" value="ECO:0007669"/>
    <property type="project" value="TreeGrafter"/>
</dbReference>
<organism evidence="3 4">
    <name type="scientific">Diacronema lutheri</name>
    <name type="common">Unicellular marine alga</name>
    <name type="synonym">Monochrysis lutheri</name>
    <dbReference type="NCBI Taxonomy" id="2081491"/>
    <lineage>
        <taxon>Eukaryota</taxon>
        <taxon>Haptista</taxon>
        <taxon>Haptophyta</taxon>
        <taxon>Pavlovophyceae</taxon>
        <taxon>Pavlovales</taxon>
        <taxon>Pavlovaceae</taxon>
        <taxon>Diacronema</taxon>
    </lineage>
</organism>
<dbReference type="SUPFAM" id="SSF103111">
    <property type="entry name" value="Activator of Hsp90 ATPase, Aha1"/>
    <property type="match status" value="1"/>
</dbReference>
<dbReference type="OrthoDB" id="567237at2759"/>
<dbReference type="AlphaFoldDB" id="A0A8J6CJJ8"/>
<comment type="similarity">
    <text evidence="1">Belongs to the AHA1 family.</text>
</comment>
<reference evidence="3" key="1">
    <citation type="submission" date="2021-05" db="EMBL/GenBank/DDBJ databases">
        <title>The genome of the haptophyte Pavlova lutheri (Diacronema luteri, Pavlovales) - a model for lipid biosynthesis in eukaryotic algae.</title>
        <authorList>
            <person name="Hulatt C.J."/>
            <person name="Posewitz M.C."/>
        </authorList>
    </citation>
    <scope>NUCLEOTIDE SEQUENCE</scope>
    <source>
        <strain evidence="3">NIVA-4/92</strain>
    </source>
</reference>
<evidence type="ECO:0000313" key="4">
    <source>
        <dbReference type="Proteomes" id="UP000751190"/>
    </source>
</evidence>
<dbReference type="GO" id="GO:0051087">
    <property type="term" value="F:protein-folding chaperone binding"/>
    <property type="evidence" value="ECO:0007669"/>
    <property type="project" value="InterPro"/>
</dbReference>
<keyword evidence="4" id="KW-1185">Reference proteome</keyword>
<dbReference type="Pfam" id="PF09229">
    <property type="entry name" value="Aha1_N"/>
    <property type="match status" value="1"/>
</dbReference>
<accession>A0A8J6CJJ8</accession>
<name>A0A8J6CJJ8_DIALT</name>
<dbReference type="Gene3D" id="3.30.530.20">
    <property type="match status" value="1"/>
</dbReference>
<evidence type="ECO:0000313" key="3">
    <source>
        <dbReference type="EMBL" id="KAG8470018.1"/>
    </source>
</evidence>
<sequence>MAKLGEGDERWIVKERDDGRNVNAWHWEERDQTEWAKKRLREMLGGLTILDDATGSCKITAIDSITGEVTLQSRKQRRFAIYELDISLKWEGQYFDADGKADVEAKGTMRIEDLSEETLDGMPCDVTCDSVAGRRAELKELVRTKGAPIVKAACLEFVKELKALVLAGQTSDEAGADAAAAVAAADAAATKLPAKPPPTARANNSYVTSSADSAAETAKLEVEYTFPLNASFVYESLLDANRMRAATAADASIDATVGGDIRLFNGSVEGKLVELVPGAKIVQKWRFSTWQPGHFSDVTITLAMDGGNTKLRLVQTGVPVEERDRTEKGWRVMIFDRLKMVLGGIPP</sequence>
<dbReference type="SUPFAM" id="SSF55961">
    <property type="entry name" value="Bet v1-like"/>
    <property type="match status" value="1"/>
</dbReference>
<dbReference type="InterPro" id="IPR023393">
    <property type="entry name" value="START-like_dom_sf"/>
</dbReference>
<feature type="domain" description="Activator of Hsp90 ATPase AHSA1-like N-terminal" evidence="2">
    <location>
        <begin position="29"/>
        <end position="162"/>
    </location>
</feature>
<dbReference type="EMBL" id="JAGTXO010000002">
    <property type="protein sequence ID" value="KAG8470018.1"/>
    <property type="molecule type" value="Genomic_DNA"/>
</dbReference>
<dbReference type="InterPro" id="IPR015310">
    <property type="entry name" value="AHSA1-like_N"/>
</dbReference>
<protein>
    <recommendedName>
        <fullName evidence="2">Activator of Hsp90 ATPase AHSA1-like N-terminal domain-containing protein</fullName>
    </recommendedName>
</protein>
<dbReference type="Pfam" id="PF08327">
    <property type="entry name" value="AHSA1"/>
    <property type="match status" value="1"/>
</dbReference>
<dbReference type="Gene3D" id="3.15.10.20">
    <property type="entry name" value="Activator of Hsp90 ATPase Aha1, N-terminal domain"/>
    <property type="match status" value="1"/>
</dbReference>
<dbReference type="Proteomes" id="UP000751190">
    <property type="component" value="Unassembled WGS sequence"/>
</dbReference>
<dbReference type="PANTHER" id="PTHR13009:SF22">
    <property type="entry name" value="LD43819P"/>
    <property type="match status" value="1"/>
</dbReference>
<dbReference type="OMA" id="GDCEVNQ"/>
<dbReference type="SMART" id="SM01000">
    <property type="entry name" value="Aha1_N"/>
    <property type="match status" value="1"/>
</dbReference>
<dbReference type="CDD" id="cd08892">
    <property type="entry name" value="SRPBCC_Aha1"/>
    <property type="match status" value="1"/>
</dbReference>
<comment type="caution">
    <text evidence="3">The sequence shown here is derived from an EMBL/GenBank/DDBJ whole genome shotgun (WGS) entry which is preliminary data.</text>
</comment>
<dbReference type="InterPro" id="IPR036338">
    <property type="entry name" value="Aha1"/>
</dbReference>